<proteinExistence type="predicted"/>
<evidence type="ECO:0000313" key="8">
    <source>
        <dbReference type="Proteomes" id="UP000736787"/>
    </source>
</evidence>
<keyword evidence="2 6" id="KW-0812">Transmembrane</keyword>
<dbReference type="GO" id="GO:0005886">
    <property type="term" value="C:plasma membrane"/>
    <property type="evidence" value="ECO:0007669"/>
    <property type="project" value="TreeGrafter"/>
</dbReference>
<dbReference type="Gene3D" id="1.20.1070.10">
    <property type="entry name" value="Rhodopsin 7-helix transmembrane proteins"/>
    <property type="match status" value="1"/>
</dbReference>
<dbReference type="PANTHER" id="PTHR23112">
    <property type="entry name" value="G PROTEIN-COUPLED RECEPTOR 157-RELATED"/>
    <property type="match status" value="1"/>
</dbReference>
<dbReference type="AlphaFoldDB" id="A0A8T1BCS3"/>
<evidence type="ECO:0000256" key="1">
    <source>
        <dbReference type="ARBA" id="ARBA00004141"/>
    </source>
</evidence>
<sequence>MTLDELPRLSASQLDVLHSVILSCCGVSLVGCLLILWHHYVSARLHSGVSMVQNMVVVLSVLDAGLAFPKVFGNPLTDTTDATAACKVQAFALHVFGLMSVVWNAAIAHCFYRKIVHRDSEARLKSKFMPPRVTLAKKEKIVRTILTDTSYRFEGGGMNWNKMATGLSHSVRTCASAWDEYAERNGLAHFPVIPRSDTGKKTGPHGPAFATKRPHRQTLEDGPSRITALTNHPCCVSGLTSSHRTRMTSP</sequence>
<evidence type="ECO:0000256" key="5">
    <source>
        <dbReference type="SAM" id="MobiDB-lite"/>
    </source>
</evidence>
<dbReference type="Proteomes" id="UP000736787">
    <property type="component" value="Unassembled WGS sequence"/>
</dbReference>
<dbReference type="EMBL" id="RCMK01001228">
    <property type="protein sequence ID" value="KAG2899004.1"/>
    <property type="molecule type" value="Genomic_DNA"/>
</dbReference>
<feature type="region of interest" description="Disordered" evidence="5">
    <location>
        <begin position="192"/>
        <end position="219"/>
    </location>
</feature>
<keyword evidence="3 6" id="KW-1133">Transmembrane helix</keyword>
<evidence type="ECO:0000256" key="2">
    <source>
        <dbReference type="ARBA" id="ARBA00022692"/>
    </source>
</evidence>
<evidence type="ECO:0000256" key="6">
    <source>
        <dbReference type="SAM" id="Phobius"/>
    </source>
</evidence>
<evidence type="ECO:0000256" key="3">
    <source>
        <dbReference type="ARBA" id="ARBA00022989"/>
    </source>
</evidence>
<comment type="caution">
    <text evidence="7">The sequence shown here is derived from an EMBL/GenBank/DDBJ whole genome shotgun (WGS) entry which is preliminary data.</text>
</comment>
<comment type="subcellular location">
    <subcellularLocation>
        <location evidence="1">Membrane</location>
        <topology evidence="1">Multi-pass membrane protein</topology>
    </subcellularLocation>
</comment>
<dbReference type="PANTHER" id="PTHR23112:SF0">
    <property type="entry name" value="TRANSMEMBRANE PROTEIN 116"/>
    <property type="match status" value="1"/>
</dbReference>
<name>A0A8T1BCS3_9STRA</name>
<accession>A0A8T1BCS3</accession>
<evidence type="ECO:0000313" key="7">
    <source>
        <dbReference type="EMBL" id="KAG2899004.1"/>
    </source>
</evidence>
<organism evidence="7 8">
    <name type="scientific">Phytophthora cactorum</name>
    <dbReference type="NCBI Taxonomy" id="29920"/>
    <lineage>
        <taxon>Eukaryota</taxon>
        <taxon>Sar</taxon>
        <taxon>Stramenopiles</taxon>
        <taxon>Oomycota</taxon>
        <taxon>Peronosporomycetes</taxon>
        <taxon>Peronosporales</taxon>
        <taxon>Peronosporaceae</taxon>
        <taxon>Phytophthora</taxon>
    </lineage>
</organism>
<dbReference type="GO" id="GO:0004930">
    <property type="term" value="F:G protein-coupled receptor activity"/>
    <property type="evidence" value="ECO:0007669"/>
    <property type="project" value="TreeGrafter"/>
</dbReference>
<feature type="transmembrane region" description="Helical" evidence="6">
    <location>
        <begin position="49"/>
        <end position="68"/>
    </location>
</feature>
<protein>
    <submittedName>
        <fullName evidence="7">Uncharacterized protein</fullName>
    </submittedName>
</protein>
<evidence type="ECO:0000256" key="4">
    <source>
        <dbReference type="ARBA" id="ARBA00023136"/>
    </source>
</evidence>
<keyword evidence="4 6" id="KW-0472">Membrane</keyword>
<dbReference type="GO" id="GO:0007189">
    <property type="term" value="P:adenylate cyclase-activating G protein-coupled receptor signaling pathway"/>
    <property type="evidence" value="ECO:0007669"/>
    <property type="project" value="TreeGrafter"/>
</dbReference>
<feature type="transmembrane region" description="Helical" evidence="6">
    <location>
        <begin position="88"/>
        <end position="112"/>
    </location>
</feature>
<dbReference type="VEuPathDB" id="FungiDB:PC110_g21125"/>
<gene>
    <name evidence="7" type="ORF">PC117_g22390</name>
</gene>
<dbReference type="SUPFAM" id="SSF81321">
    <property type="entry name" value="Family A G protein-coupled receptor-like"/>
    <property type="match status" value="1"/>
</dbReference>
<reference evidence="7" key="1">
    <citation type="submission" date="2018-10" db="EMBL/GenBank/DDBJ databases">
        <title>Effector identification in a new, highly contiguous assembly of the strawberry crown rot pathogen Phytophthora cactorum.</title>
        <authorList>
            <person name="Armitage A.D."/>
            <person name="Nellist C.F."/>
            <person name="Bates H."/>
            <person name="Vickerstaff R.J."/>
            <person name="Harrison R.J."/>
        </authorList>
    </citation>
    <scope>NUCLEOTIDE SEQUENCE</scope>
    <source>
        <strain evidence="7">4040</strain>
    </source>
</reference>
<feature type="transmembrane region" description="Helical" evidence="6">
    <location>
        <begin position="16"/>
        <end position="37"/>
    </location>
</feature>